<organism evidence="1 2">
    <name type="scientific">Plasmopara halstedii</name>
    <name type="common">Downy mildew of sunflower</name>
    <dbReference type="NCBI Taxonomy" id="4781"/>
    <lineage>
        <taxon>Eukaryota</taxon>
        <taxon>Sar</taxon>
        <taxon>Stramenopiles</taxon>
        <taxon>Oomycota</taxon>
        <taxon>Peronosporomycetes</taxon>
        <taxon>Peronosporales</taxon>
        <taxon>Peronosporaceae</taxon>
        <taxon>Plasmopara</taxon>
    </lineage>
</organism>
<name>A0A0P1B0C4_PLAHL</name>
<keyword evidence="2" id="KW-1185">Reference proteome</keyword>
<dbReference type="Proteomes" id="UP000054928">
    <property type="component" value="Unassembled WGS sequence"/>
</dbReference>
<proteinExistence type="predicted"/>
<dbReference type="OrthoDB" id="128763at2759"/>
<evidence type="ECO:0000313" key="2">
    <source>
        <dbReference type="Proteomes" id="UP000054928"/>
    </source>
</evidence>
<evidence type="ECO:0000313" key="1">
    <source>
        <dbReference type="EMBL" id="CEG47320.1"/>
    </source>
</evidence>
<reference evidence="2" key="1">
    <citation type="submission" date="2014-09" db="EMBL/GenBank/DDBJ databases">
        <authorList>
            <person name="Sharma Rahul"/>
            <person name="Thines Marco"/>
        </authorList>
    </citation>
    <scope>NUCLEOTIDE SEQUENCE [LARGE SCALE GENOMIC DNA]</scope>
</reference>
<dbReference type="AlphaFoldDB" id="A0A0P1B0C4"/>
<protein>
    <submittedName>
        <fullName evidence="1">Uncharacterized protein</fullName>
    </submittedName>
</protein>
<dbReference type="GeneID" id="36399030"/>
<dbReference type="EMBL" id="CCYD01002457">
    <property type="protein sequence ID" value="CEG47320.1"/>
    <property type="molecule type" value="Genomic_DNA"/>
</dbReference>
<sequence length="329" mass="33624">MRTATQGIALVPVAPPAYITGINKIILLGVSTSTGTSETLLSLSNANTSPATAAIQLKAGTAATSECFIRTTSATTKTVIMVSGARVITCESTGNVSIGGTTTTYKLDVGGTLNCTNLYRSGTIADITLVSGITTIGTGQASKAQKLDASRNAINIASLACDTIIANSATNILNINPTTLQLKGVALTATATQLNVLNGFTGTTANLNILSGTSVSATELNYLDVVIGTGTAFKALVLDSTRNIANVNNISCYSIDLSLHWDISIHTIIDLMDYQSIYLPVLGATAGTASPSKALVIGASRNITNIVSMTSTGDITAAGSLNGYLTYGN</sequence>
<dbReference type="RefSeq" id="XP_024583689.1">
    <property type="nucleotide sequence ID" value="XM_024718274.1"/>
</dbReference>
<accession>A0A0P1B0C4</accession>